<evidence type="ECO:0000256" key="4">
    <source>
        <dbReference type="ARBA" id="ARBA00022821"/>
    </source>
</evidence>
<keyword evidence="3 9" id="KW-0812">Transmembrane</keyword>
<dbReference type="GO" id="GO:0006952">
    <property type="term" value="P:defense response"/>
    <property type="evidence" value="ECO:0007669"/>
    <property type="project" value="UniProtKB-KW"/>
</dbReference>
<dbReference type="Pfam" id="PF03094">
    <property type="entry name" value="Mlo"/>
    <property type="match status" value="2"/>
</dbReference>
<keyword evidence="7" id="KW-0568">Pathogenesis-related protein</keyword>
<keyword evidence="6 9" id="KW-0472">Membrane</keyword>
<gene>
    <name evidence="10" type="ORF">C3L33_09398</name>
</gene>
<evidence type="ECO:0008006" key="12">
    <source>
        <dbReference type="Google" id="ProtNLM"/>
    </source>
</evidence>
<comment type="subcellular location">
    <subcellularLocation>
        <location evidence="1">Membrane</location>
        <topology evidence="1">Multi-pass membrane protein</topology>
    </subcellularLocation>
</comment>
<feature type="non-terminal residue" evidence="10">
    <location>
        <position position="1"/>
    </location>
</feature>
<evidence type="ECO:0000256" key="3">
    <source>
        <dbReference type="ARBA" id="ARBA00022692"/>
    </source>
</evidence>
<feature type="non-terminal residue" evidence="10">
    <location>
        <position position="349"/>
    </location>
</feature>
<dbReference type="EMBL" id="QEFC01001239">
    <property type="protein sequence ID" value="KAE9458716.1"/>
    <property type="molecule type" value="Genomic_DNA"/>
</dbReference>
<dbReference type="InterPro" id="IPR004326">
    <property type="entry name" value="Mlo"/>
</dbReference>
<evidence type="ECO:0000256" key="9">
    <source>
        <dbReference type="SAM" id="Phobius"/>
    </source>
</evidence>
<evidence type="ECO:0000256" key="7">
    <source>
        <dbReference type="ARBA" id="ARBA00023265"/>
    </source>
</evidence>
<feature type="compositionally biased region" description="Low complexity" evidence="8">
    <location>
        <begin position="311"/>
        <end position="320"/>
    </location>
</feature>
<reference evidence="10 11" key="1">
    <citation type="journal article" date="2019" name="Genome Biol. Evol.">
        <title>The Rhododendron genome and chromosomal organization provide insight into shared whole-genome duplications across the heath family (Ericaceae).</title>
        <authorList>
            <person name="Soza V.L."/>
            <person name="Lindsley D."/>
            <person name="Waalkes A."/>
            <person name="Ramage E."/>
            <person name="Patwardhan R.P."/>
            <person name="Burton J.N."/>
            <person name="Adey A."/>
            <person name="Kumar A."/>
            <person name="Qiu R."/>
            <person name="Shendure J."/>
            <person name="Hall B."/>
        </authorList>
    </citation>
    <scope>NUCLEOTIDE SEQUENCE [LARGE SCALE GENOMIC DNA]</scope>
    <source>
        <strain evidence="10">RSF 1966-606</strain>
    </source>
</reference>
<dbReference type="OrthoDB" id="1388414at2759"/>
<feature type="transmembrane region" description="Helical" evidence="9">
    <location>
        <begin position="20"/>
        <end position="42"/>
    </location>
</feature>
<sequence length="349" mass="38771">MSGGHNPGARALDKTPTWAVALVCAIIVLISILLEKMLHAVSEVTFLERRKKPMLEALEKIKAELMILGFISLLLTFGQNYIANICISTSLANTMLPCPLLSETHESHNGNGHNGKGHNEESEHHRRLLWNEHRFLSADSSAKGCKTIRGWKEWERETIEDDGFNGMLLSSILEVILAVGTKLQAIITQMAVEIQERHAVVQGMPLVQVSDRHFWFGWPQLILYLIHLTLFQYEFGLKSCFHQNFRLIIVRVALGVGVQILCSYITLPLYALVTQMGSNMKKSIFDDQTSKALMNWHKNAMKKKNEGKAGAGATATRTLGGSPGDSPDNSPGGNARVHIPQNNEEGLEL</sequence>
<dbReference type="PANTHER" id="PTHR31942">
    <property type="entry name" value="MLO-LIKE PROTEIN 1"/>
    <property type="match status" value="1"/>
</dbReference>
<feature type="compositionally biased region" description="Polar residues" evidence="8">
    <location>
        <begin position="340"/>
        <end position="349"/>
    </location>
</feature>
<dbReference type="GO" id="GO:0016020">
    <property type="term" value="C:membrane"/>
    <property type="evidence" value="ECO:0007669"/>
    <property type="project" value="UniProtKB-SubCell"/>
</dbReference>
<evidence type="ECO:0000313" key="11">
    <source>
        <dbReference type="Proteomes" id="UP000428333"/>
    </source>
</evidence>
<evidence type="ECO:0000313" key="10">
    <source>
        <dbReference type="EMBL" id="KAE9458716.1"/>
    </source>
</evidence>
<evidence type="ECO:0000256" key="1">
    <source>
        <dbReference type="ARBA" id="ARBA00004141"/>
    </source>
</evidence>
<comment type="similarity">
    <text evidence="2">Belongs to the MLO family.</text>
</comment>
<keyword evidence="4" id="KW-0611">Plant defense</keyword>
<evidence type="ECO:0000256" key="5">
    <source>
        <dbReference type="ARBA" id="ARBA00022989"/>
    </source>
</evidence>
<feature type="transmembrane region" description="Helical" evidence="9">
    <location>
        <begin position="248"/>
        <end position="273"/>
    </location>
</feature>
<name>A0A6A4LDN4_9ERIC</name>
<protein>
    <recommendedName>
        <fullName evidence="12">MLO-like protein</fullName>
    </recommendedName>
</protein>
<dbReference type="AlphaFoldDB" id="A0A6A4LDN4"/>
<keyword evidence="5 9" id="KW-1133">Transmembrane helix</keyword>
<keyword evidence="11" id="KW-1185">Reference proteome</keyword>
<evidence type="ECO:0000256" key="6">
    <source>
        <dbReference type="ARBA" id="ARBA00023136"/>
    </source>
</evidence>
<proteinExistence type="inferred from homology"/>
<feature type="region of interest" description="Disordered" evidence="8">
    <location>
        <begin position="303"/>
        <end position="349"/>
    </location>
</feature>
<evidence type="ECO:0000256" key="2">
    <source>
        <dbReference type="ARBA" id="ARBA00006574"/>
    </source>
</evidence>
<dbReference type="PANTHER" id="PTHR31942:SF53">
    <property type="entry name" value="MLO-LIKE PROTEIN 5-RELATED"/>
    <property type="match status" value="1"/>
</dbReference>
<dbReference type="Proteomes" id="UP000428333">
    <property type="component" value="Linkage Group LG05"/>
</dbReference>
<evidence type="ECO:0000256" key="8">
    <source>
        <dbReference type="SAM" id="MobiDB-lite"/>
    </source>
</evidence>
<comment type="caution">
    <text evidence="10">The sequence shown here is derived from an EMBL/GenBank/DDBJ whole genome shotgun (WGS) entry which is preliminary data.</text>
</comment>
<organism evidence="10 11">
    <name type="scientific">Rhododendron williamsianum</name>
    <dbReference type="NCBI Taxonomy" id="262921"/>
    <lineage>
        <taxon>Eukaryota</taxon>
        <taxon>Viridiplantae</taxon>
        <taxon>Streptophyta</taxon>
        <taxon>Embryophyta</taxon>
        <taxon>Tracheophyta</taxon>
        <taxon>Spermatophyta</taxon>
        <taxon>Magnoliopsida</taxon>
        <taxon>eudicotyledons</taxon>
        <taxon>Gunneridae</taxon>
        <taxon>Pentapetalae</taxon>
        <taxon>asterids</taxon>
        <taxon>Ericales</taxon>
        <taxon>Ericaceae</taxon>
        <taxon>Ericoideae</taxon>
        <taxon>Rhodoreae</taxon>
        <taxon>Rhododendron</taxon>
    </lineage>
</organism>
<accession>A0A6A4LDN4</accession>